<feature type="active site" evidence="5">
    <location>
        <position position="353"/>
    </location>
</feature>
<dbReference type="InterPro" id="IPR001969">
    <property type="entry name" value="Aspartic_peptidase_AS"/>
</dbReference>
<dbReference type="Pfam" id="PF00026">
    <property type="entry name" value="Asp"/>
    <property type="match status" value="1"/>
</dbReference>
<evidence type="ECO:0000256" key="4">
    <source>
        <dbReference type="ARBA" id="ARBA00022801"/>
    </source>
</evidence>
<evidence type="ECO:0000256" key="3">
    <source>
        <dbReference type="ARBA" id="ARBA00022750"/>
    </source>
</evidence>
<feature type="domain" description="Peptidase A1" evidence="10">
    <location>
        <begin position="150"/>
        <end position="459"/>
    </location>
</feature>
<reference evidence="11 12" key="1">
    <citation type="journal article" date="2007" name="Nature">
        <title>Evolution of genes and genomes on the Drosophila phylogeny.</title>
        <authorList>
            <consortium name="Drosophila 12 Genomes Consortium"/>
            <person name="Clark A.G."/>
            <person name="Eisen M.B."/>
            <person name="Smith D.R."/>
            <person name="Bergman C.M."/>
            <person name="Oliver B."/>
            <person name="Markow T.A."/>
            <person name="Kaufman T.C."/>
            <person name="Kellis M."/>
            <person name="Gelbart W."/>
            <person name="Iyer V.N."/>
            <person name="Pollard D.A."/>
            <person name="Sackton T.B."/>
            <person name="Larracuente A.M."/>
            <person name="Singh N.D."/>
            <person name="Abad J.P."/>
            <person name="Abt D.N."/>
            <person name="Adryan B."/>
            <person name="Aguade M."/>
            <person name="Akashi H."/>
            <person name="Anderson W.W."/>
            <person name="Aquadro C.F."/>
            <person name="Ardell D.H."/>
            <person name="Arguello R."/>
            <person name="Artieri C.G."/>
            <person name="Barbash D.A."/>
            <person name="Barker D."/>
            <person name="Barsanti P."/>
            <person name="Batterham P."/>
            <person name="Batzoglou S."/>
            <person name="Begun D."/>
            <person name="Bhutkar A."/>
            <person name="Blanco E."/>
            <person name="Bosak S.A."/>
            <person name="Bradley R.K."/>
            <person name="Brand A.D."/>
            <person name="Brent M.R."/>
            <person name="Brooks A.N."/>
            <person name="Brown R.H."/>
            <person name="Butlin R.K."/>
            <person name="Caggese C."/>
            <person name="Calvi B.R."/>
            <person name="Bernardo de Carvalho A."/>
            <person name="Caspi A."/>
            <person name="Castrezana S."/>
            <person name="Celniker S.E."/>
            <person name="Chang J.L."/>
            <person name="Chapple C."/>
            <person name="Chatterji S."/>
            <person name="Chinwalla A."/>
            <person name="Civetta A."/>
            <person name="Clifton S.W."/>
            <person name="Comeron J.M."/>
            <person name="Costello J.C."/>
            <person name="Coyne J.A."/>
            <person name="Daub J."/>
            <person name="David R.G."/>
            <person name="Delcher A.L."/>
            <person name="Delehaunty K."/>
            <person name="Do C.B."/>
            <person name="Ebling H."/>
            <person name="Edwards K."/>
            <person name="Eickbush T."/>
            <person name="Evans J.D."/>
            <person name="Filipski A."/>
            <person name="Findeiss S."/>
            <person name="Freyhult E."/>
            <person name="Fulton L."/>
            <person name="Fulton R."/>
            <person name="Garcia A.C."/>
            <person name="Gardiner A."/>
            <person name="Garfield D.A."/>
            <person name="Garvin B.E."/>
            <person name="Gibson G."/>
            <person name="Gilbert D."/>
            <person name="Gnerre S."/>
            <person name="Godfrey J."/>
            <person name="Good R."/>
            <person name="Gotea V."/>
            <person name="Gravely B."/>
            <person name="Greenberg A.J."/>
            <person name="Griffiths-Jones S."/>
            <person name="Gross S."/>
            <person name="Guigo R."/>
            <person name="Gustafson E.A."/>
            <person name="Haerty W."/>
            <person name="Hahn M.W."/>
            <person name="Halligan D.L."/>
            <person name="Halpern A.L."/>
            <person name="Halter G.M."/>
            <person name="Han M.V."/>
            <person name="Heger A."/>
            <person name="Hillier L."/>
            <person name="Hinrichs A.S."/>
            <person name="Holmes I."/>
            <person name="Hoskins R.A."/>
            <person name="Hubisz M.J."/>
            <person name="Hultmark D."/>
            <person name="Huntley M.A."/>
            <person name="Jaffe D.B."/>
            <person name="Jagadeeshan S."/>
            <person name="Jeck W.R."/>
            <person name="Johnson J."/>
            <person name="Jones C.D."/>
            <person name="Jordan W.C."/>
            <person name="Karpen G.H."/>
            <person name="Kataoka E."/>
            <person name="Keightley P.D."/>
            <person name="Kheradpour P."/>
            <person name="Kirkness E.F."/>
            <person name="Koerich L.B."/>
            <person name="Kristiansen K."/>
            <person name="Kudrna D."/>
            <person name="Kulathinal R.J."/>
            <person name="Kumar S."/>
            <person name="Kwok R."/>
            <person name="Lander E."/>
            <person name="Langley C.H."/>
            <person name="Lapoint R."/>
            <person name="Lazzaro B.P."/>
            <person name="Lee S.J."/>
            <person name="Levesque L."/>
            <person name="Li R."/>
            <person name="Lin C.F."/>
            <person name="Lin M.F."/>
            <person name="Lindblad-Toh K."/>
            <person name="Llopart A."/>
            <person name="Long M."/>
            <person name="Low L."/>
            <person name="Lozovsky E."/>
            <person name="Lu J."/>
            <person name="Luo M."/>
            <person name="Machado C.A."/>
            <person name="Makalowski W."/>
            <person name="Marzo M."/>
            <person name="Matsuda M."/>
            <person name="Matzkin L."/>
            <person name="McAllister B."/>
            <person name="McBride C.S."/>
            <person name="McKernan B."/>
            <person name="McKernan K."/>
            <person name="Mendez-Lago M."/>
            <person name="Minx P."/>
            <person name="Mollenhauer M.U."/>
            <person name="Montooth K."/>
            <person name="Mount S.M."/>
            <person name="Mu X."/>
            <person name="Myers E."/>
            <person name="Negre B."/>
            <person name="Newfeld S."/>
            <person name="Nielsen R."/>
            <person name="Noor M.A."/>
            <person name="O'Grady P."/>
            <person name="Pachter L."/>
            <person name="Papaceit M."/>
            <person name="Parisi M.J."/>
            <person name="Parisi M."/>
            <person name="Parts L."/>
            <person name="Pedersen J.S."/>
            <person name="Pesole G."/>
            <person name="Phillippy A.M."/>
            <person name="Ponting C.P."/>
            <person name="Pop M."/>
            <person name="Porcelli D."/>
            <person name="Powell J.R."/>
            <person name="Prohaska S."/>
            <person name="Pruitt K."/>
            <person name="Puig M."/>
            <person name="Quesneville H."/>
            <person name="Ram K.R."/>
            <person name="Rand D."/>
            <person name="Rasmussen M.D."/>
            <person name="Reed L.K."/>
            <person name="Reenan R."/>
            <person name="Reily A."/>
            <person name="Remington K.A."/>
            <person name="Rieger T.T."/>
            <person name="Ritchie M.G."/>
            <person name="Robin C."/>
            <person name="Rogers Y.H."/>
            <person name="Rohde C."/>
            <person name="Rozas J."/>
            <person name="Rubenfield M.J."/>
            <person name="Ruiz A."/>
            <person name="Russo S."/>
            <person name="Salzberg S.L."/>
            <person name="Sanchez-Gracia A."/>
            <person name="Saranga D.J."/>
            <person name="Sato H."/>
            <person name="Schaeffer S.W."/>
            <person name="Schatz M.C."/>
            <person name="Schlenke T."/>
            <person name="Schwartz R."/>
            <person name="Segarra C."/>
            <person name="Singh R.S."/>
            <person name="Sirot L."/>
            <person name="Sirota M."/>
            <person name="Sisneros N.B."/>
            <person name="Smith C.D."/>
            <person name="Smith T.F."/>
            <person name="Spieth J."/>
            <person name="Stage D.E."/>
            <person name="Stark A."/>
            <person name="Stephan W."/>
            <person name="Strausberg R.L."/>
            <person name="Strempel S."/>
            <person name="Sturgill D."/>
            <person name="Sutton G."/>
            <person name="Sutton G.G."/>
            <person name="Tao W."/>
            <person name="Teichmann S."/>
            <person name="Tobari Y.N."/>
            <person name="Tomimura Y."/>
            <person name="Tsolas J.M."/>
            <person name="Valente V.L."/>
            <person name="Venter E."/>
            <person name="Venter J.C."/>
            <person name="Vicario S."/>
            <person name="Vieira F.G."/>
            <person name="Vilella A.J."/>
            <person name="Villasante A."/>
            <person name="Walenz B."/>
            <person name="Wang J."/>
            <person name="Wasserman M."/>
            <person name="Watts T."/>
            <person name="Wilson D."/>
            <person name="Wilson R.K."/>
            <person name="Wing R.A."/>
            <person name="Wolfner M.F."/>
            <person name="Wong A."/>
            <person name="Wong G.K."/>
            <person name="Wu C.I."/>
            <person name="Wu G."/>
            <person name="Yamamoto D."/>
            <person name="Yang H.P."/>
            <person name="Yang S.P."/>
            <person name="Yorke J.A."/>
            <person name="Yoshida K."/>
            <person name="Zdobnov E."/>
            <person name="Zhang P."/>
            <person name="Zhang Y."/>
            <person name="Zimin A.V."/>
            <person name="Baldwin J."/>
            <person name="Abdouelleil A."/>
            <person name="Abdulkadir J."/>
            <person name="Abebe A."/>
            <person name="Abera B."/>
            <person name="Abreu J."/>
            <person name="Acer S.C."/>
            <person name="Aftuck L."/>
            <person name="Alexander A."/>
            <person name="An P."/>
            <person name="Anderson E."/>
            <person name="Anderson S."/>
            <person name="Arachi H."/>
            <person name="Azer M."/>
            <person name="Bachantsang P."/>
            <person name="Barry A."/>
            <person name="Bayul T."/>
            <person name="Berlin A."/>
            <person name="Bessette D."/>
            <person name="Bloom T."/>
            <person name="Blye J."/>
            <person name="Boguslavskiy L."/>
            <person name="Bonnet C."/>
            <person name="Boukhgalter B."/>
            <person name="Bourzgui I."/>
            <person name="Brown A."/>
            <person name="Cahill P."/>
            <person name="Channer S."/>
            <person name="Cheshatsang Y."/>
            <person name="Chuda L."/>
            <person name="Citroen M."/>
            <person name="Collymore A."/>
            <person name="Cooke P."/>
            <person name="Costello M."/>
            <person name="D'Aco K."/>
            <person name="Daza R."/>
            <person name="De Haan G."/>
            <person name="DeGray S."/>
            <person name="DeMaso C."/>
            <person name="Dhargay N."/>
            <person name="Dooley K."/>
            <person name="Dooley E."/>
            <person name="Doricent M."/>
            <person name="Dorje P."/>
            <person name="Dorjee K."/>
            <person name="Dupes A."/>
            <person name="Elong R."/>
            <person name="Falk J."/>
            <person name="Farina A."/>
            <person name="Faro S."/>
            <person name="Ferguson D."/>
            <person name="Fisher S."/>
            <person name="Foley C.D."/>
            <person name="Franke A."/>
            <person name="Friedrich D."/>
            <person name="Gadbois L."/>
            <person name="Gearin G."/>
            <person name="Gearin C.R."/>
            <person name="Giannoukos G."/>
            <person name="Goode T."/>
            <person name="Graham J."/>
            <person name="Grandbois E."/>
            <person name="Grewal S."/>
            <person name="Gyaltsen K."/>
            <person name="Hafez N."/>
            <person name="Hagos B."/>
            <person name="Hall J."/>
            <person name="Henson C."/>
            <person name="Hollinger A."/>
            <person name="Honan T."/>
            <person name="Huard M.D."/>
            <person name="Hughes L."/>
            <person name="Hurhula B."/>
            <person name="Husby M.E."/>
            <person name="Kamat A."/>
            <person name="Kanga B."/>
            <person name="Kashin S."/>
            <person name="Khazanovich D."/>
            <person name="Kisner P."/>
            <person name="Lance K."/>
            <person name="Lara M."/>
            <person name="Lee W."/>
            <person name="Lennon N."/>
            <person name="Letendre F."/>
            <person name="LeVine R."/>
            <person name="Lipovsky A."/>
            <person name="Liu X."/>
            <person name="Liu J."/>
            <person name="Liu S."/>
            <person name="Lokyitsang T."/>
            <person name="Lokyitsang Y."/>
            <person name="Lubonja R."/>
            <person name="Lui A."/>
            <person name="MacDonald P."/>
            <person name="Magnisalis V."/>
            <person name="Maru K."/>
            <person name="Matthews C."/>
            <person name="McCusker W."/>
            <person name="McDonough S."/>
            <person name="Mehta T."/>
            <person name="Meldrim J."/>
            <person name="Meneus L."/>
            <person name="Mihai O."/>
            <person name="Mihalev A."/>
            <person name="Mihova T."/>
            <person name="Mittelman R."/>
            <person name="Mlenga V."/>
            <person name="Montmayeur A."/>
            <person name="Mulrain L."/>
            <person name="Navidi A."/>
            <person name="Naylor J."/>
            <person name="Negash T."/>
            <person name="Nguyen T."/>
            <person name="Nguyen N."/>
            <person name="Nicol R."/>
            <person name="Norbu C."/>
            <person name="Norbu N."/>
            <person name="Novod N."/>
            <person name="O'Neill B."/>
            <person name="Osman S."/>
            <person name="Markiewicz E."/>
            <person name="Oyono O.L."/>
            <person name="Patti C."/>
            <person name="Phunkhang P."/>
            <person name="Pierre F."/>
            <person name="Priest M."/>
            <person name="Raghuraman S."/>
            <person name="Rege F."/>
            <person name="Reyes R."/>
            <person name="Rise C."/>
            <person name="Rogov P."/>
            <person name="Ross K."/>
            <person name="Ryan E."/>
            <person name="Settipalli S."/>
            <person name="Shea T."/>
            <person name="Sherpa N."/>
            <person name="Shi L."/>
            <person name="Shih D."/>
            <person name="Sparrow T."/>
            <person name="Spaulding J."/>
            <person name="Stalker J."/>
            <person name="Stange-Thomann N."/>
            <person name="Stavropoulos S."/>
            <person name="Stone C."/>
            <person name="Strader C."/>
            <person name="Tesfaye S."/>
            <person name="Thomson T."/>
            <person name="Thoulutsang Y."/>
            <person name="Thoulutsang D."/>
            <person name="Topham K."/>
            <person name="Topping I."/>
            <person name="Tsamla T."/>
            <person name="Vassiliev H."/>
            <person name="Vo A."/>
            <person name="Wangchuk T."/>
            <person name="Wangdi T."/>
            <person name="Weiand M."/>
            <person name="Wilkinson J."/>
            <person name="Wilson A."/>
            <person name="Yadav S."/>
            <person name="Young G."/>
            <person name="Yu Q."/>
            <person name="Zembek L."/>
            <person name="Zhong D."/>
            <person name="Zimmer A."/>
            <person name="Zwirko Z."/>
            <person name="Jaffe D.B."/>
            <person name="Alvarez P."/>
            <person name="Brockman W."/>
            <person name="Butler J."/>
            <person name="Chin C."/>
            <person name="Gnerre S."/>
            <person name="Grabherr M."/>
            <person name="Kleber M."/>
            <person name="Mauceli E."/>
            <person name="MacCallum I."/>
        </authorList>
    </citation>
    <scope>NUCLEOTIDE SEQUENCE [LARGE SCALE GENOMIC DNA]</scope>
    <source>
        <strain evidence="11 12">TSC#14021-0224.01</strain>
    </source>
</reference>
<feature type="active site" evidence="5">
    <location>
        <position position="168"/>
    </location>
</feature>
<sequence length="465" mass="50552">MRCRILVLCAIICLFVILTEARQRRVNHSAYRRSLAVRSGHRIELRSARQGRRLAVRARNQRKRRLNAAKRSRRRRNLAIKSNRETKAKTEPNVSSGSTYAALPLDFQPNFVRTTDHLRSEKVFLANRYGFSFATTSGAATLANHGNMQYTCKMNIGTPKQMFTVIPDTGSSNIWVPGPHCKSEGCQNHKKYRPAKSSTYARNGKSFAITYGSGSVTGVLAKDTVGIAGLAVPNQTFAMTTKEPGSLFVTSKFDGILGLGYQSIAVDNVKTLVQNMCSEDVISSCKFAICMKGGGTSSRGGALMFGSSSTSAYSGSNSYTYTPVTKQGYWQFTLQDIYVGSTKVAGSAQAIVDSGTSLITAPTAIYNKINEIIGCTATSSGECWMKCAKKIPDFAFVVAGKKLVVKGNKMKLKVRTKRGKTVCISAVTEMPGEPVILGDAFIRHFCTEFDLANNRIGFAATTSAT</sequence>
<name>B3P3E5_DROER</name>
<dbReference type="InterPro" id="IPR021109">
    <property type="entry name" value="Peptidase_aspartic_dom_sf"/>
</dbReference>
<dbReference type="PANTHER" id="PTHR47966">
    <property type="entry name" value="BETA-SITE APP-CLEAVING ENZYME, ISOFORM A-RELATED"/>
    <property type="match status" value="1"/>
</dbReference>
<dbReference type="eggNOG" id="KOG1339">
    <property type="taxonomic scope" value="Eukaryota"/>
</dbReference>
<dbReference type="PRINTS" id="PR00792">
    <property type="entry name" value="PEPSIN"/>
</dbReference>
<dbReference type="MEROPS" id="A01.A04"/>
<feature type="chain" id="PRO_5002793189" evidence="9">
    <location>
        <begin position="22"/>
        <end position="465"/>
    </location>
</feature>
<dbReference type="FunFam" id="2.40.70.10:FF:000115">
    <property type="entry name" value="Lysosomal aspartic protease"/>
    <property type="match status" value="1"/>
</dbReference>
<dbReference type="PROSITE" id="PS00141">
    <property type="entry name" value="ASP_PROTEASE"/>
    <property type="match status" value="1"/>
</dbReference>
<reference evidence="11 12" key="2">
    <citation type="journal article" date="2008" name="Bioinformatics">
        <title>Assembly reconciliation.</title>
        <authorList>
            <person name="Zimin A.V."/>
            <person name="Smith D.R."/>
            <person name="Sutton G."/>
            <person name="Yorke J.A."/>
        </authorList>
    </citation>
    <scope>NUCLEOTIDE SEQUENCE [LARGE SCALE GENOMIC DNA]</scope>
    <source>
        <strain evidence="11 12">TSC#14021-0224.01</strain>
    </source>
</reference>
<evidence type="ECO:0000256" key="2">
    <source>
        <dbReference type="ARBA" id="ARBA00022670"/>
    </source>
</evidence>
<dbReference type="EMBL" id="CH954181">
    <property type="protein sequence ID" value="EDV48725.1"/>
    <property type="molecule type" value="Genomic_DNA"/>
</dbReference>
<accession>B3P3E5</accession>
<comment type="similarity">
    <text evidence="1 7">Belongs to the peptidase A1 family.</text>
</comment>
<dbReference type="Gene3D" id="2.40.70.10">
    <property type="entry name" value="Acid Proteases"/>
    <property type="match status" value="2"/>
</dbReference>
<dbReference type="PANTHER" id="PTHR47966:SF51">
    <property type="entry name" value="BETA-SITE APP-CLEAVING ENZYME, ISOFORM A-RELATED"/>
    <property type="match status" value="1"/>
</dbReference>
<dbReference type="KEGG" id="der:6552346"/>
<keyword evidence="12" id="KW-1185">Reference proteome</keyword>
<keyword evidence="9" id="KW-0732">Signal</keyword>
<evidence type="ECO:0000313" key="11">
    <source>
        <dbReference type="EMBL" id="EDV48725.1"/>
    </source>
</evidence>
<dbReference type="Proteomes" id="UP000008711">
    <property type="component" value="Unassembled WGS sequence"/>
</dbReference>
<feature type="disulfide bond" evidence="6">
    <location>
        <begin position="181"/>
        <end position="186"/>
    </location>
</feature>
<evidence type="ECO:0000256" key="8">
    <source>
        <dbReference type="SAM" id="MobiDB-lite"/>
    </source>
</evidence>
<dbReference type="PhylomeDB" id="B3P3E5"/>
<evidence type="ECO:0000256" key="5">
    <source>
        <dbReference type="PIRSR" id="PIRSR601461-1"/>
    </source>
</evidence>
<evidence type="ECO:0000259" key="10">
    <source>
        <dbReference type="PROSITE" id="PS51767"/>
    </source>
</evidence>
<dbReference type="GO" id="GO:0006508">
    <property type="term" value="P:proteolysis"/>
    <property type="evidence" value="ECO:0007669"/>
    <property type="project" value="UniProtKB-KW"/>
</dbReference>
<dbReference type="InterPro" id="IPR033121">
    <property type="entry name" value="PEPTIDASE_A1"/>
</dbReference>
<dbReference type="HOGENOM" id="CLU_013253_3_2_1"/>
<feature type="compositionally biased region" description="Basic residues" evidence="8">
    <location>
        <begin position="50"/>
        <end position="78"/>
    </location>
</feature>
<dbReference type="InterPro" id="IPR001461">
    <property type="entry name" value="Aspartic_peptidase_A1"/>
</dbReference>
<gene>
    <name evidence="11" type="primary">Dere\GG22180</name>
    <name evidence="11" type="ORF">Dere_GG22180</name>
</gene>
<keyword evidence="3 7" id="KW-0064">Aspartyl protease</keyword>
<evidence type="ECO:0000256" key="1">
    <source>
        <dbReference type="ARBA" id="ARBA00007447"/>
    </source>
</evidence>
<dbReference type="GO" id="GO:0004190">
    <property type="term" value="F:aspartic-type endopeptidase activity"/>
    <property type="evidence" value="ECO:0007669"/>
    <property type="project" value="UniProtKB-KW"/>
</dbReference>
<keyword evidence="4 7" id="KW-0378">Hydrolase</keyword>
<dbReference type="SUPFAM" id="SSF50630">
    <property type="entry name" value="Acid proteases"/>
    <property type="match status" value="1"/>
</dbReference>
<dbReference type="AlphaFoldDB" id="B3P3E5"/>
<dbReference type="PROSITE" id="PS51767">
    <property type="entry name" value="PEPTIDASE_A1"/>
    <property type="match status" value="1"/>
</dbReference>
<dbReference type="GO" id="GO:0005764">
    <property type="term" value="C:lysosome"/>
    <property type="evidence" value="ECO:0007669"/>
    <property type="project" value="TreeGrafter"/>
</dbReference>
<proteinExistence type="inferred from homology"/>
<feature type="region of interest" description="Disordered" evidence="8">
    <location>
        <begin position="50"/>
        <end position="95"/>
    </location>
</feature>
<evidence type="ECO:0000313" key="12">
    <source>
        <dbReference type="Proteomes" id="UP000008711"/>
    </source>
</evidence>
<keyword evidence="6" id="KW-1015">Disulfide bond</keyword>
<dbReference type="OrthoDB" id="2747330at2759"/>
<protein>
    <submittedName>
        <fullName evidence="11">GG22180</fullName>
    </submittedName>
</protein>
<evidence type="ECO:0000256" key="9">
    <source>
        <dbReference type="SAM" id="SignalP"/>
    </source>
</evidence>
<feature type="disulfide bond" evidence="6">
    <location>
        <begin position="387"/>
        <end position="423"/>
    </location>
</feature>
<dbReference type="OMA" id="TCKMNIG"/>
<feature type="signal peptide" evidence="9">
    <location>
        <begin position="1"/>
        <end position="21"/>
    </location>
</feature>
<organism evidence="11 12">
    <name type="scientific">Drosophila erecta</name>
    <name type="common">Fruit fly</name>
    <dbReference type="NCBI Taxonomy" id="7220"/>
    <lineage>
        <taxon>Eukaryota</taxon>
        <taxon>Metazoa</taxon>
        <taxon>Ecdysozoa</taxon>
        <taxon>Arthropoda</taxon>
        <taxon>Hexapoda</taxon>
        <taxon>Insecta</taxon>
        <taxon>Pterygota</taxon>
        <taxon>Neoptera</taxon>
        <taxon>Endopterygota</taxon>
        <taxon>Diptera</taxon>
        <taxon>Brachycera</taxon>
        <taxon>Muscomorpha</taxon>
        <taxon>Ephydroidea</taxon>
        <taxon>Drosophilidae</taxon>
        <taxon>Drosophila</taxon>
        <taxon>Sophophora</taxon>
    </lineage>
</organism>
<evidence type="ECO:0000256" key="7">
    <source>
        <dbReference type="RuleBase" id="RU000454"/>
    </source>
</evidence>
<keyword evidence="2 7" id="KW-0645">Protease</keyword>
<evidence type="ECO:0000256" key="6">
    <source>
        <dbReference type="PIRSR" id="PIRSR601461-2"/>
    </source>
</evidence>